<dbReference type="InterPro" id="IPR036097">
    <property type="entry name" value="HisK_dim/P_sf"/>
</dbReference>
<dbReference type="GO" id="GO:0005509">
    <property type="term" value="F:calcium ion binding"/>
    <property type="evidence" value="ECO:0007669"/>
    <property type="project" value="UniProtKB-ARBA"/>
</dbReference>
<comment type="cofactor">
    <cofactor evidence="2">
        <name>a divalent metal cation</name>
        <dbReference type="ChEBI" id="CHEBI:60240"/>
    </cofactor>
</comment>
<dbReference type="NCBIfam" id="TIGR00229">
    <property type="entry name" value="sensory_box"/>
    <property type="match status" value="1"/>
</dbReference>
<protein>
    <recommendedName>
        <fullName evidence="12">Sensor-like histidine kinase SenX3</fullName>
        <ecNumber evidence="4">2.7.13.3</ecNumber>
    </recommendedName>
</protein>
<dbReference type="InterPro" id="IPR050351">
    <property type="entry name" value="BphY/WalK/GraS-like"/>
</dbReference>
<evidence type="ECO:0000256" key="12">
    <source>
        <dbReference type="ARBA" id="ARBA00039401"/>
    </source>
</evidence>
<feature type="domain" description="PAS" evidence="15">
    <location>
        <begin position="77"/>
        <end position="121"/>
    </location>
</feature>
<dbReference type="InterPro" id="IPR005467">
    <property type="entry name" value="His_kinase_dom"/>
</dbReference>
<dbReference type="InterPro" id="IPR003661">
    <property type="entry name" value="HisK_dim/P_dom"/>
</dbReference>
<keyword evidence="6" id="KW-0808">Transferase</keyword>
<evidence type="ECO:0000256" key="9">
    <source>
        <dbReference type="ARBA" id="ARBA00022989"/>
    </source>
</evidence>
<feature type="domain" description="HAMP" evidence="16">
    <location>
        <begin position="20"/>
        <end position="72"/>
    </location>
</feature>
<proteinExistence type="predicted"/>
<comment type="subcellular location">
    <subcellularLocation>
        <location evidence="3">Cell membrane</location>
    </subcellularLocation>
</comment>
<dbReference type="Gene3D" id="3.30.450.20">
    <property type="entry name" value="PAS domain"/>
    <property type="match status" value="1"/>
</dbReference>
<evidence type="ECO:0000256" key="11">
    <source>
        <dbReference type="ARBA" id="ARBA00023136"/>
    </source>
</evidence>
<dbReference type="FunFam" id="3.30.565.10:FF:000006">
    <property type="entry name" value="Sensor histidine kinase WalK"/>
    <property type="match status" value="1"/>
</dbReference>
<dbReference type="Proteomes" id="UP000177876">
    <property type="component" value="Unassembled WGS sequence"/>
</dbReference>
<evidence type="ECO:0000256" key="13">
    <source>
        <dbReference type="SAM" id="Coils"/>
    </source>
</evidence>
<comment type="catalytic activity">
    <reaction evidence="1">
        <text>ATP + protein L-histidine = ADP + protein N-phospho-L-histidine.</text>
        <dbReference type="EC" id="2.7.13.3"/>
    </reaction>
</comment>
<dbReference type="Gene3D" id="3.30.565.10">
    <property type="entry name" value="Histidine kinase-like ATPase, C-terminal domain"/>
    <property type="match status" value="1"/>
</dbReference>
<keyword evidence="7" id="KW-0812">Transmembrane</keyword>
<feature type="domain" description="Histidine kinase" evidence="14">
    <location>
        <begin position="200"/>
        <end position="417"/>
    </location>
</feature>
<dbReference type="SMART" id="SM00388">
    <property type="entry name" value="HisKA"/>
    <property type="match status" value="1"/>
</dbReference>
<dbReference type="Pfam" id="PF00512">
    <property type="entry name" value="HisKA"/>
    <property type="match status" value="1"/>
</dbReference>
<keyword evidence="10" id="KW-0902">Two-component regulatory system</keyword>
<dbReference type="GO" id="GO:0005886">
    <property type="term" value="C:plasma membrane"/>
    <property type="evidence" value="ECO:0007669"/>
    <property type="project" value="UniProtKB-SubCell"/>
</dbReference>
<comment type="caution">
    <text evidence="17">The sequence shown here is derived from an EMBL/GenBank/DDBJ whole genome shotgun (WGS) entry which is preliminary data.</text>
</comment>
<dbReference type="GO" id="GO:0000155">
    <property type="term" value="F:phosphorelay sensor kinase activity"/>
    <property type="evidence" value="ECO:0007669"/>
    <property type="project" value="InterPro"/>
</dbReference>
<dbReference type="Gene3D" id="1.10.287.130">
    <property type="match status" value="1"/>
</dbReference>
<dbReference type="InterPro" id="IPR003660">
    <property type="entry name" value="HAMP_dom"/>
</dbReference>
<keyword evidence="8" id="KW-0418">Kinase</keyword>
<evidence type="ECO:0000256" key="5">
    <source>
        <dbReference type="ARBA" id="ARBA00022553"/>
    </source>
</evidence>
<dbReference type="PANTHER" id="PTHR45453:SF1">
    <property type="entry name" value="PHOSPHATE REGULON SENSOR PROTEIN PHOR"/>
    <property type="match status" value="1"/>
</dbReference>
<evidence type="ECO:0000313" key="17">
    <source>
        <dbReference type="EMBL" id="OFW55503.1"/>
    </source>
</evidence>
<keyword evidence="5" id="KW-0597">Phosphoprotein</keyword>
<dbReference type="InterPro" id="IPR036890">
    <property type="entry name" value="HATPase_C_sf"/>
</dbReference>
<evidence type="ECO:0000256" key="1">
    <source>
        <dbReference type="ARBA" id="ARBA00000085"/>
    </source>
</evidence>
<dbReference type="GO" id="GO:0016036">
    <property type="term" value="P:cellular response to phosphate starvation"/>
    <property type="evidence" value="ECO:0007669"/>
    <property type="project" value="TreeGrafter"/>
</dbReference>
<dbReference type="CDD" id="cd00130">
    <property type="entry name" value="PAS"/>
    <property type="match status" value="1"/>
</dbReference>
<dbReference type="SMART" id="SM00091">
    <property type="entry name" value="PAS"/>
    <property type="match status" value="1"/>
</dbReference>
<dbReference type="InterPro" id="IPR035965">
    <property type="entry name" value="PAS-like_dom_sf"/>
</dbReference>
<dbReference type="GO" id="GO:0004721">
    <property type="term" value="F:phosphoprotein phosphatase activity"/>
    <property type="evidence" value="ECO:0007669"/>
    <property type="project" value="TreeGrafter"/>
</dbReference>
<dbReference type="SUPFAM" id="SSF55874">
    <property type="entry name" value="ATPase domain of HSP90 chaperone/DNA topoisomerase II/histidine kinase"/>
    <property type="match status" value="1"/>
</dbReference>
<keyword evidence="9" id="KW-1133">Transmembrane helix</keyword>
<dbReference type="FunFam" id="1.10.287.130:FF:000001">
    <property type="entry name" value="Two-component sensor histidine kinase"/>
    <property type="match status" value="1"/>
</dbReference>
<evidence type="ECO:0000256" key="8">
    <source>
        <dbReference type="ARBA" id="ARBA00022777"/>
    </source>
</evidence>
<organism evidence="17 18">
    <name type="scientific">Candidatus Solincola sediminis</name>
    <dbReference type="NCBI Taxonomy" id="1797199"/>
    <lineage>
        <taxon>Bacteria</taxon>
        <taxon>Bacillati</taxon>
        <taxon>Actinomycetota</taxon>
        <taxon>Candidatus Geothermincolia</taxon>
        <taxon>Candidatus Geothermincolales</taxon>
        <taxon>Candidatus Geothermincolaceae</taxon>
        <taxon>Candidatus Solincola</taxon>
    </lineage>
</organism>
<dbReference type="EMBL" id="MELK01000053">
    <property type="protein sequence ID" value="OFW55503.1"/>
    <property type="molecule type" value="Genomic_DNA"/>
</dbReference>
<reference evidence="17 18" key="1">
    <citation type="journal article" date="2016" name="Nat. Commun.">
        <title>Thousands of microbial genomes shed light on interconnected biogeochemical processes in an aquifer system.</title>
        <authorList>
            <person name="Anantharaman K."/>
            <person name="Brown C.T."/>
            <person name="Hug L.A."/>
            <person name="Sharon I."/>
            <person name="Castelle C.J."/>
            <person name="Probst A.J."/>
            <person name="Thomas B.C."/>
            <person name="Singh A."/>
            <person name="Wilkins M.J."/>
            <person name="Karaoz U."/>
            <person name="Brodie E.L."/>
            <person name="Williams K.H."/>
            <person name="Hubbard S.S."/>
            <person name="Banfield J.F."/>
        </authorList>
    </citation>
    <scope>NUCLEOTIDE SEQUENCE [LARGE SCALE GENOMIC DNA]</scope>
</reference>
<evidence type="ECO:0000256" key="2">
    <source>
        <dbReference type="ARBA" id="ARBA00001968"/>
    </source>
</evidence>
<evidence type="ECO:0000256" key="6">
    <source>
        <dbReference type="ARBA" id="ARBA00022679"/>
    </source>
</evidence>
<dbReference type="PROSITE" id="PS50885">
    <property type="entry name" value="HAMP"/>
    <property type="match status" value="1"/>
</dbReference>
<keyword evidence="11" id="KW-0472">Membrane</keyword>
<evidence type="ECO:0000256" key="3">
    <source>
        <dbReference type="ARBA" id="ARBA00004236"/>
    </source>
</evidence>
<dbReference type="SUPFAM" id="SSF55785">
    <property type="entry name" value="PYP-like sensor domain (PAS domain)"/>
    <property type="match status" value="1"/>
</dbReference>
<name>A0A1F2WF71_9ACTN</name>
<dbReference type="EC" id="2.7.13.3" evidence="4"/>
<dbReference type="InterPro" id="IPR013656">
    <property type="entry name" value="PAS_4"/>
</dbReference>
<dbReference type="InterPro" id="IPR000014">
    <property type="entry name" value="PAS"/>
</dbReference>
<dbReference type="PANTHER" id="PTHR45453">
    <property type="entry name" value="PHOSPHATE REGULON SENSOR PROTEIN PHOR"/>
    <property type="match status" value="1"/>
</dbReference>
<dbReference type="SUPFAM" id="SSF47384">
    <property type="entry name" value="Homodimeric domain of signal transducing histidine kinase"/>
    <property type="match status" value="1"/>
</dbReference>
<dbReference type="STRING" id="1797197.A2Y75_09280"/>
<dbReference type="CDD" id="cd00082">
    <property type="entry name" value="HisKA"/>
    <property type="match status" value="1"/>
</dbReference>
<accession>A0A1F2WF71</accession>
<dbReference type="AlphaFoldDB" id="A0A1F2WF71"/>
<evidence type="ECO:0000313" key="18">
    <source>
        <dbReference type="Proteomes" id="UP000177876"/>
    </source>
</evidence>
<dbReference type="PRINTS" id="PR00344">
    <property type="entry name" value="BCTRLSENSOR"/>
</dbReference>
<evidence type="ECO:0000259" key="15">
    <source>
        <dbReference type="PROSITE" id="PS50112"/>
    </source>
</evidence>
<gene>
    <name evidence="17" type="ORF">A2Y75_09280</name>
</gene>
<keyword evidence="13" id="KW-0175">Coiled coil</keyword>
<dbReference type="InterPro" id="IPR003594">
    <property type="entry name" value="HATPase_dom"/>
</dbReference>
<feature type="coiled-coil region" evidence="13">
    <location>
        <begin position="220"/>
        <end position="296"/>
    </location>
</feature>
<evidence type="ECO:0000259" key="16">
    <source>
        <dbReference type="PROSITE" id="PS50885"/>
    </source>
</evidence>
<evidence type="ECO:0000256" key="7">
    <source>
        <dbReference type="ARBA" id="ARBA00022692"/>
    </source>
</evidence>
<dbReference type="Pfam" id="PF02518">
    <property type="entry name" value="HATPase_c"/>
    <property type="match status" value="1"/>
</dbReference>
<evidence type="ECO:0000256" key="10">
    <source>
        <dbReference type="ARBA" id="ARBA00023012"/>
    </source>
</evidence>
<dbReference type="InterPro" id="IPR004358">
    <property type="entry name" value="Sig_transdc_His_kin-like_C"/>
</dbReference>
<dbReference type="PROSITE" id="PS50109">
    <property type="entry name" value="HIS_KIN"/>
    <property type="match status" value="1"/>
</dbReference>
<dbReference type="Pfam" id="PF08448">
    <property type="entry name" value="PAS_4"/>
    <property type="match status" value="1"/>
</dbReference>
<dbReference type="PROSITE" id="PS50112">
    <property type="entry name" value="PAS"/>
    <property type="match status" value="1"/>
</dbReference>
<dbReference type="CDD" id="cd00075">
    <property type="entry name" value="HATPase"/>
    <property type="match status" value="1"/>
</dbReference>
<evidence type="ECO:0000256" key="4">
    <source>
        <dbReference type="ARBA" id="ARBA00012438"/>
    </source>
</evidence>
<dbReference type="SMART" id="SM00387">
    <property type="entry name" value="HATPase_c"/>
    <property type="match status" value="1"/>
</dbReference>
<evidence type="ECO:0000259" key="14">
    <source>
        <dbReference type="PROSITE" id="PS50109"/>
    </source>
</evidence>
<sequence length="421" mass="46299">MAAFAFLLIVVIAVSIRTEKAMVRQLEAVRQAAERLAGSDVDGSITSPVIEEFDNLVRDFNLLGEQVHIRAAEAAAERGKLEAVLRNISAGVMVTDPDGRIIMLNRAAEDILGVGQQKAEGCRIIEVFSSRELDQAVARALRGASIDEEISVIYPRRMTMHLKSNTVTSMDGRVMAIVSTIEDATALERLNQVRQDFVANVSHELRTPVASIKALTDSLLNGAMEEEETARSFLQDLEREVGRLAQLIEDLLTLGRLEAKETGLRLENIHVGDLFRESLEAKAKLAEEYNVNLELRTAEDVTIRGDHTLLLMALNNLVDNAIKYNREGGSICLSESTGDRGVMLEVADTGIGIPREELPRIFERFYRIDKARSRETGGTGLGLSIVKHVAELHGGSVDVASVEGEGTAFDMHLPNFDRMRP</sequence>